<dbReference type="InterPro" id="IPR004330">
    <property type="entry name" value="FAR1_DNA_bnd_dom"/>
</dbReference>
<dbReference type="OrthoDB" id="751756at2759"/>
<dbReference type="RefSeq" id="XP_016467903.1">
    <property type="nucleotide sequence ID" value="XM_016612417.1"/>
</dbReference>
<dbReference type="Pfam" id="PF03101">
    <property type="entry name" value="FAR1"/>
    <property type="match status" value="1"/>
</dbReference>
<accession>A0A1S3ZUA7</accession>
<feature type="domain" description="FAR1" evidence="1">
    <location>
        <begin position="56"/>
        <end position="140"/>
    </location>
</feature>
<proteinExistence type="predicted"/>
<dbReference type="PANTHER" id="PTHR47718:SF17">
    <property type="entry name" value="PROTEIN FAR1-RELATED SEQUENCE 5-LIKE"/>
    <property type="match status" value="1"/>
</dbReference>
<protein>
    <recommendedName>
        <fullName evidence="1">FAR1 domain-containing protein</fullName>
    </recommendedName>
</protein>
<reference evidence="2" key="1">
    <citation type="submission" date="2025-08" db="UniProtKB">
        <authorList>
            <consortium name="RefSeq"/>
        </authorList>
    </citation>
    <scope>IDENTIFICATION</scope>
</reference>
<sequence>MEDHSAHEDINFEGEDYTANDQDCSTFVHNGSNINNDFTIKIGMKFGSEDESYVAYNSYALAKGFGIRKGAKTYNRNKELTRCLFLCSCEGKSLLYSNYLERKRQRLEYRCGCMTRIKFKISNEKWKVFEFSDEHNHPMIEENLRHFILSGQNLTTATKDILSSMVDAGIRTKKVVRYLQNEASGIENARFIEQDAHNFIQARKRSMINSGDAQTFVDRFMHMQSEDSNFFYSFQVDEDGRMCNFF</sequence>
<dbReference type="OMA" id="NIRERDY"/>
<organism evidence="2">
    <name type="scientific">Nicotiana tabacum</name>
    <name type="common">Common tobacco</name>
    <dbReference type="NCBI Taxonomy" id="4097"/>
    <lineage>
        <taxon>Eukaryota</taxon>
        <taxon>Viridiplantae</taxon>
        <taxon>Streptophyta</taxon>
        <taxon>Embryophyta</taxon>
        <taxon>Tracheophyta</taxon>
        <taxon>Spermatophyta</taxon>
        <taxon>Magnoliopsida</taxon>
        <taxon>eudicotyledons</taxon>
        <taxon>Gunneridae</taxon>
        <taxon>Pentapetalae</taxon>
        <taxon>asterids</taxon>
        <taxon>lamiids</taxon>
        <taxon>Solanales</taxon>
        <taxon>Solanaceae</taxon>
        <taxon>Nicotianoideae</taxon>
        <taxon>Nicotianeae</taxon>
        <taxon>Nicotiana</taxon>
    </lineage>
</organism>
<dbReference type="KEGG" id="nta:107790468"/>
<gene>
    <name evidence="2" type="primary">LOC107790468</name>
</gene>
<evidence type="ECO:0000313" key="2">
    <source>
        <dbReference type="RefSeq" id="XP_016467903.1"/>
    </source>
</evidence>
<dbReference type="PANTHER" id="PTHR47718">
    <property type="entry name" value="OS01G0519700 PROTEIN"/>
    <property type="match status" value="1"/>
</dbReference>
<name>A0A1S3ZUA7_TOBAC</name>
<dbReference type="STRING" id="4097.A0A1S3ZUA7"/>
<evidence type="ECO:0000259" key="1">
    <source>
        <dbReference type="Pfam" id="PF03101"/>
    </source>
</evidence>
<dbReference type="AlphaFoldDB" id="A0A1S3ZUA7"/>
<dbReference type="PaxDb" id="4097-A0A1S3ZUA7"/>